<dbReference type="SUPFAM" id="SSF53383">
    <property type="entry name" value="PLP-dependent transferases"/>
    <property type="match status" value="1"/>
</dbReference>
<keyword evidence="6" id="KW-0032">Aminotransferase</keyword>
<reference evidence="6 7" key="1">
    <citation type="submission" date="2019-02" db="EMBL/GenBank/DDBJ databases">
        <authorList>
            <person name="Fomenkov A."/>
            <person name="Dubinina G."/>
            <person name="Grabovich M."/>
            <person name="Vincze T."/>
            <person name="Roberts R.J."/>
        </authorList>
    </citation>
    <scope>NUCLEOTIDE SEQUENCE [LARGE SCALE GENOMIC DNA]</scope>
    <source>
        <strain evidence="6 7">P</strain>
    </source>
</reference>
<evidence type="ECO:0000313" key="7">
    <source>
        <dbReference type="Proteomes" id="UP000323824"/>
    </source>
</evidence>
<comment type="similarity">
    <text evidence="3">Belongs to the class-V pyridoxal-phosphate-dependent aminotransferase family.</text>
</comment>
<dbReference type="Gene3D" id="3.40.640.10">
    <property type="entry name" value="Type I PLP-dependent aspartate aminotransferase-like (Major domain)"/>
    <property type="match status" value="1"/>
</dbReference>
<evidence type="ECO:0000256" key="1">
    <source>
        <dbReference type="ARBA" id="ARBA00001933"/>
    </source>
</evidence>
<dbReference type="GO" id="GO:0008483">
    <property type="term" value="F:transaminase activity"/>
    <property type="evidence" value="ECO:0007669"/>
    <property type="project" value="UniProtKB-KW"/>
</dbReference>
<dbReference type="EMBL" id="CP035807">
    <property type="protein sequence ID" value="QEN04612.1"/>
    <property type="molecule type" value="Genomic_DNA"/>
</dbReference>
<name>A0A5C1QEG8_9SPIO</name>
<keyword evidence="2" id="KW-0663">Pyridoxal phosphate</keyword>
<dbReference type="Gene3D" id="3.90.1150.10">
    <property type="entry name" value="Aspartate Aminotransferase, domain 1"/>
    <property type="match status" value="1"/>
</dbReference>
<evidence type="ECO:0000259" key="5">
    <source>
        <dbReference type="Pfam" id="PF00266"/>
    </source>
</evidence>
<dbReference type="InterPro" id="IPR020578">
    <property type="entry name" value="Aminotrans_V_PyrdxlP_BS"/>
</dbReference>
<dbReference type="OrthoDB" id="9804366at2"/>
<dbReference type="InterPro" id="IPR000192">
    <property type="entry name" value="Aminotrans_V_dom"/>
</dbReference>
<evidence type="ECO:0000256" key="2">
    <source>
        <dbReference type="ARBA" id="ARBA00022898"/>
    </source>
</evidence>
<dbReference type="KEGG" id="sper:EW093_07815"/>
<gene>
    <name evidence="6" type="ORF">EW093_07815</name>
</gene>
<evidence type="ECO:0000313" key="6">
    <source>
        <dbReference type="EMBL" id="QEN04612.1"/>
    </source>
</evidence>
<reference evidence="6 7" key="2">
    <citation type="submission" date="2019-09" db="EMBL/GenBank/DDBJ databases">
        <title>Complete Genome Sequence and Methylome Analysis of free living Spirochaetas.</title>
        <authorList>
            <person name="Leshcheva N."/>
            <person name="Mikheeva N."/>
        </authorList>
    </citation>
    <scope>NUCLEOTIDE SEQUENCE [LARGE SCALE GENOMIC DNA]</scope>
    <source>
        <strain evidence="6 7">P</strain>
    </source>
</reference>
<feature type="domain" description="Aminotransferase class V" evidence="5">
    <location>
        <begin position="4"/>
        <end position="360"/>
    </location>
</feature>
<dbReference type="InterPro" id="IPR015422">
    <property type="entry name" value="PyrdxlP-dep_Trfase_small"/>
</dbReference>
<keyword evidence="6" id="KW-0808">Transferase</keyword>
<proteinExistence type="inferred from homology"/>
<dbReference type="Proteomes" id="UP000323824">
    <property type="component" value="Chromosome"/>
</dbReference>
<accession>A0A5C1QEG8</accession>
<dbReference type="InterPro" id="IPR015424">
    <property type="entry name" value="PyrdxlP-dep_Trfase"/>
</dbReference>
<dbReference type="RefSeq" id="WP_149567855.1">
    <property type="nucleotide sequence ID" value="NZ_CP035807.1"/>
</dbReference>
<dbReference type="PANTHER" id="PTHR43586:SF4">
    <property type="entry name" value="ISOPENICILLIN N EPIMERASE"/>
    <property type="match status" value="1"/>
</dbReference>
<comment type="cofactor">
    <cofactor evidence="1 4">
        <name>pyridoxal 5'-phosphate</name>
        <dbReference type="ChEBI" id="CHEBI:597326"/>
    </cofactor>
</comment>
<dbReference type="PANTHER" id="PTHR43586">
    <property type="entry name" value="CYSTEINE DESULFURASE"/>
    <property type="match status" value="1"/>
</dbReference>
<protein>
    <submittedName>
        <fullName evidence="6">Aminotransferase class V-fold PLP-dependent enzyme</fullName>
    </submittedName>
</protein>
<dbReference type="InterPro" id="IPR015421">
    <property type="entry name" value="PyrdxlP-dep_Trfase_major"/>
</dbReference>
<keyword evidence="7" id="KW-1185">Reference proteome</keyword>
<sequence>MNLYFDNGATSFPKPPEVSKAVARYLDVDGAPYGRSFYEKAFTVSSIVEECRDQLASFCSIPNPERLTFTPNATFGINSVLKNFNFKHKKVLISPLEHNSVMRPLEYLRKRDGVQFEYLPAKKDGLIDIDRIKVDKCDLVIISHMSNVNGVIQPIKELKKIIGETPILVDAAQSCGHVTIDVNSWGIDFLVLTGHKSLLGPTGTGALYSSDKYNLEPLLHGGTGSNSESISMPQEYPDFFEAGTPNIAGIYGLNAALKNRPEPLHDRSSFCNLLKKLSSIDSIEIYSADDIARQGELFSIKHKEKSPSTFAFELYNIYGIQTRVGLHCAPVAHKYLKTSPEGTIRFALSPYHSGNDLDYLYSSIKSCSNNGK</sequence>
<evidence type="ECO:0000256" key="4">
    <source>
        <dbReference type="RuleBase" id="RU004504"/>
    </source>
</evidence>
<organism evidence="6 7">
    <name type="scientific">Thiospirochaeta perfilievii</name>
    <dbReference type="NCBI Taxonomy" id="252967"/>
    <lineage>
        <taxon>Bacteria</taxon>
        <taxon>Pseudomonadati</taxon>
        <taxon>Spirochaetota</taxon>
        <taxon>Spirochaetia</taxon>
        <taxon>Spirochaetales</taxon>
        <taxon>Spirochaetaceae</taxon>
        <taxon>Thiospirochaeta</taxon>
    </lineage>
</organism>
<dbReference type="AlphaFoldDB" id="A0A5C1QEG8"/>
<dbReference type="Pfam" id="PF00266">
    <property type="entry name" value="Aminotran_5"/>
    <property type="match status" value="1"/>
</dbReference>
<dbReference type="PROSITE" id="PS00595">
    <property type="entry name" value="AA_TRANSFER_CLASS_5"/>
    <property type="match status" value="1"/>
</dbReference>
<evidence type="ECO:0000256" key="3">
    <source>
        <dbReference type="RuleBase" id="RU004075"/>
    </source>
</evidence>